<gene>
    <name evidence="2" type="ORF">DYP60_06400</name>
</gene>
<keyword evidence="2" id="KW-0808">Transferase</keyword>
<accession>A0A372MI62</accession>
<dbReference type="PROSITE" id="PS51186">
    <property type="entry name" value="GNAT"/>
    <property type="match status" value="1"/>
</dbReference>
<dbReference type="InterPro" id="IPR051822">
    <property type="entry name" value="Glycosyl_Hydrolase_84"/>
</dbReference>
<dbReference type="InterPro" id="IPR000182">
    <property type="entry name" value="GNAT_dom"/>
</dbReference>
<dbReference type="Gene3D" id="3.40.630.30">
    <property type="match status" value="1"/>
</dbReference>
<dbReference type="AlphaFoldDB" id="A0A372MI62"/>
<feature type="domain" description="N-acetyltransferase" evidence="1">
    <location>
        <begin position="2"/>
        <end position="200"/>
    </location>
</feature>
<reference evidence="2 3" key="2">
    <citation type="submission" date="2018-09" db="EMBL/GenBank/DDBJ databases">
        <title>Genome of Sphaerochaeta halotolerans strain 4-11.</title>
        <authorList>
            <person name="Nazina T.N."/>
            <person name="Sokolova D.S."/>
        </authorList>
    </citation>
    <scope>NUCLEOTIDE SEQUENCE [LARGE SCALE GENOMIC DNA]</scope>
    <source>
        <strain evidence="2 3">4-11</strain>
    </source>
</reference>
<dbReference type="CDD" id="cd04301">
    <property type="entry name" value="NAT_SF"/>
    <property type="match status" value="1"/>
</dbReference>
<dbReference type="GO" id="GO:0016747">
    <property type="term" value="F:acyltransferase activity, transferring groups other than amino-acyl groups"/>
    <property type="evidence" value="ECO:0007669"/>
    <property type="project" value="InterPro"/>
</dbReference>
<proteinExistence type="predicted"/>
<keyword evidence="3" id="KW-1185">Reference proteome</keyword>
<dbReference type="InterPro" id="IPR016181">
    <property type="entry name" value="Acyl_CoA_acyltransferase"/>
</dbReference>
<dbReference type="PANTHER" id="PTHR13170:SF16">
    <property type="entry name" value="PROTEIN O-GLCNACASE"/>
    <property type="match status" value="1"/>
</dbReference>
<dbReference type="SUPFAM" id="SSF55729">
    <property type="entry name" value="Acyl-CoA N-acyltransferases (Nat)"/>
    <property type="match status" value="1"/>
</dbReference>
<dbReference type="Pfam" id="PF00583">
    <property type="entry name" value="Acetyltransf_1"/>
    <property type="match status" value="1"/>
</dbReference>
<dbReference type="PANTHER" id="PTHR13170">
    <property type="entry name" value="O-GLCNACASE"/>
    <property type="match status" value="1"/>
</dbReference>
<evidence type="ECO:0000313" key="3">
    <source>
        <dbReference type="Proteomes" id="UP000264002"/>
    </source>
</evidence>
<evidence type="ECO:0000259" key="1">
    <source>
        <dbReference type="PROSITE" id="PS51186"/>
    </source>
</evidence>
<dbReference type="GO" id="GO:0016231">
    <property type="term" value="F:beta-N-acetylglucosaminidase activity"/>
    <property type="evidence" value="ECO:0007669"/>
    <property type="project" value="TreeGrafter"/>
</dbReference>
<name>A0A372MI62_9SPIR</name>
<organism evidence="2 3">
    <name type="scientific">Sphaerochaeta halotolerans</name>
    <dbReference type="NCBI Taxonomy" id="2293840"/>
    <lineage>
        <taxon>Bacteria</taxon>
        <taxon>Pseudomonadati</taxon>
        <taxon>Spirochaetota</taxon>
        <taxon>Spirochaetia</taxon>
        <taxon>Spirochaetales</taxon>
        <taxon>Sphaerochaetaceae</taxon>
        <taxon>Sphaerochaeta</taxon>
    </lineage>
</organism>
<dbReference type="EMBL" id="QUWK01000006">
    <property type="protein sequence ID" value="RFU94860.1"/>
    <property type="molecule type" value="Genomic_DNA"/>
</dbReference>
<sequence>MQNIRTVLAQDIPYLYSIALKTAFAGLDGTPYFNDTWCVGHYYAAPYFFFEPELCYVALDENGTPSGYIVGTSDTASLSSWLLETWLPPLQKHYKHHQAFKSEAEETVIRTLLKGPGQEMWPNLGYPAHLHINILPHLQGKGLGRSLMETFIQAVQEKGVPGIHLGVDGRNTRAYGFYERMGFTILEQQSWGSVFGIQFP</sequence>
<dbReference type="GO" id="GO:0009100">
    <property type="term" value="P:glycoprotein metabolic process"/>
    <property type="evidence" value="ECO:0007669"/>
    <property type="project" value="TreeGrafter"/>
</dbReference>
<protein>
    <submittedName>
        <fullName evidence="2">N-acetyltransferase</fullName>
    </submittedName>
</protein>
<evidence type="ECO:0000313" key="2">
    <source>
        <dbReference type="EMBL" id="RFU94860.1"/>
    </source>
</evidence>
<dbReference type="RefSeq" id="WP_117330069.1">
    <property type="nucleotide sequence ID" value="NZ_QUWK01000006.1"/>
</dbReference>
<reference evidence="3" key="1">
    <citation type="submission" date="2018-08" db="EMBL/GenBank/DDBJ databases">
        <authorList>
            <person name="Grouzdev D.S."/>
            <person name="Krutkina M.S."/>
        </authorList>
    </citation>
    <scope>NUCLEOTIDE SEQUENCE [LARGE SCALE GENOMIC DNA]</scope>
    <source>
        <strain evidence="3">4-11</strain>
    </source>
</reference>
<comment type="caution">
    <text evidence="2">The sequence shown here is derived from an EMBL/GenBank/DDBJ whole genome shotgun (WGS) entry which is preliminary data.</text>
</comment>
<dbReference type="Proteomes" id="UP000264002">
    <property type="component" value="Unassembled WGS sequence"/>
</dbReference>